<dbReference type="GeneID" id="85306259"/>
<feature type="region of interest" description="Disordered" evidence="1">
    <location>
        <begin position="307"/>
        <end position="331"/>
    </location>
</feature>
<gene>
    <name evidence="2" type="ORF">QBC33DRAFT_2572</name>
</gene>
<protein>
    <submittedName>
        <fullName evidence="2">Uncharacterized protein</fullName>
    </submittedName>
</protein>
<name>A0AAJ0CB33_9PEZI</name>
<proteinExistence type="predicted"/>
<accession>A0AAJ0CB33</accession>
<dbReference type="EMBL" id="MU838997">
    <property type="protein sequence ID" value="KAK1772233.1"/>
    <property type="molecule type" value="Genomic_DNA"/>
</dbReference>
<sequence>MLTVEPFFSRSHLFGQLRSIIDMSTSRTKDMPRQQTSDGNVGVSPKIQASRASGRRRRNRIMRPEPGSLYDIMRDHVGTSLFVLPICWTDLHANLLGAHFVEQDPILKPVPGPRLCGWNSPPPSQAAQTLSRELTTLLSAQATRPYCKTRAIKSILTRLYPATFSRPKTSAELDLYFGPRVFRKAIRLPVIWKHPESAGASFDSAITRLATSFDTNLPSSCTTSPSNTPGQSPSPFLAYIGRSQLAAIRQNLFRICPGPEGGDRYNTPVLRLQQLRSRILTPANTDHDPHFVAILLAMAQASFYNEPSSKSSSQSSSRCGTGGRPIDTPPESFHDVKVQLLTHADDTADFIVYTAVVSATFLERFAQPSKAPQVAGDEPVEAGMKISFTRVPVWPVLGLKERLGKALGRDIAGDAIFEDVGPDDIETWESQEERQQREQQRKRRRGDRQVLVEVLNSSFEAEDDTGYASDDRPVLSPDAKRRCTRAVNPLEVC</sequence>
<evidence type="ECO:0000313" key="3">
    <source>
        <dbReference type="Proteomes" id="UP001244011"/>
    </source>
</evidence>
<evidence type="ECO:0000256" key="1">
    <source>
        <dbReference type="SAM" id="MobiDB-lite"/>
    </source>
</evidence>
<keyword evidence="3" id="KW-1185">Reference proteome</keyword>
<feature type="region of interest" description="Disordered" evidence="1">
    <location>
        <begin position="26"/>
        <end position="58"/>
    </location>
</feature>
<organism evidence="2 3">
    <name type="scientific">Phialemonium atrogriseum</name>
    <dbReference type="NCBI Taxonomy" id="1093897"/>
    <lineage>
        <taxon>Eukaryota</taxon>
        <taxon>Fungi</taxon>
        <taxon>Dikarya</taxon>
        <taxon>Ascomycota</taxon>
        <taxon>Pezizomycotina</taxon>
        <taxon>Sordariomycetes</taxon>
        <taxon>Sordariomycetidae</taxon>
        <taxon>Cephalothecales</taxon>
        <taxon>Cephalothecaceae</taxon>
        <taxon>Phialemonium</taxon>
    </lineage>
</organism>
<dbReference type="RefSeq" id="XP_060288446.1">
    <property type="nucleotide sequence ID" value="XM_060423072.1"/>
</dbReference>
<feature type="compositionally biased region" description="Low complexity" evidence="1">
    <location>
        <begin position="308"/>
        <end position="317"/>
    </location>
</feature>
<dbReference type="Proteomes" id="UP001244011">
    <property type="component" value="Unassembled WGS sequence"/>
</dbReference>
<evidence type="ECO:0000313" key="2">
    <source>
        <dbReference type="EMBL" id="KAK1772233.1"/>
    </source>
</evidence>
<dbReference type="AlphaFoldDB" id="A0AAJ0CB33"/>
<comment type="caution">
    <text evidence="2">The sequence shown here is derived from an EMBL/GenBank/DDBJ whole genome shotgun (WGS) entry which is preliminary data.</text>
</comment>
<reference evidence="2" key="1">
    <citation type="submission" date="2023-06" db="EMBL/GenBank/DDBJ databases">
        <title>Genome-scale phylogeny and comparative genomics of the fungal order Sordariales.</title>
        <authorList>
            <consortium name="Lawrence Berkeley National Laboratory"/>
            <person name="Hensen N."/>
            <person name="Bonometti L."/>
            <person name="Westerberg I."/>
            <person name="Brannstrom I.O."/>
            <person name="Guillou S."/>
            <person name="Cros-Aarteil S."/>
            <person name="Calhoun S."/>
            <person name="Haridas S."/>
            <person name="Kuo A."/>
            <person name="Mondo S."/>
            <person name="Pangilinan J."/>
            <person name="Riley R."/>
            <person name="Labutti K."/>
            <person name="Andreopoulos B."/>
            <person name="Lipzen A."/>
            <person name="Chen C."/>
            <person name="Yanf M."/>
            <person name="Daum C."/>
            <person name="Ng V."/>
            <person name="Clum A."/>
            <person name="Steindorff A."/>
            <person name="Ohm R."/>
            <person name="Martin F."/>
            <person name="Silar P."/>
            <person name="Natvig D."/>
            <person name="Lalanne C."/>
            <person name="Gautier V."/>
            <person name="Ament-Velasquez S.L."/>
            <person name="Kruys A."/>
            <person name="Hutchinson M.I."/>
            <person name="Powell A.J."/>
            <person name="Barry K."/>
            <person name="Miller A.N."/>
            <person name="Grigoriev I.V."/>
            <person name="Debuchy R."/>
            <person name="Gladieux P."/>
            <person name="Thoren M.H."/>
            <person name="Johannesson H."/>
        </authorList>
    </citation>
    <scope>NUCLEOTIDE SEQUENCE</scope>
    <source>
        <strain evidence="2">8032-3</strain>
    </source>
</reference>